<organism evidence="4 5">
    <name type="scientific">Hyalella azteca</name>
    <name type="common">Amphipod</name>
    <dbReference type="NCBI Taxonomy" id="294128"/>
    <lineage>
        <taxon>Eukaryota</taxon>
        <taxon>Metazoa</taxon>
        <taxon>Ecdysozoa</taxon>
        <taxon>Arthropoda</taxon>
        <taxon>Crustacea</taxon>
        <taxon>Multicrustacea</taxon>
        <taxon>Malacostraca</taxon>
        <taxon>Eumalacostraca</taxon>
        <taxon>Peracarida</taxon>
        <taxon>Amphipoda</taxon>
        <taxon>Senticaudata</taxon>
        <taxon>Talitrida</taxon>
        <taxon>Talitroidea</taxon>
        <taxon>Hyalellidae</taxon>
        <taxon>Hyalella</taxon>
    </lineage>
</organism>
<evidence type="ECO:0000313" key="5">
    <source>
        <dbReference type="RefSeq" id="XP_047739842.1"/>
    </source>
</evidence>
<keyword evidence="2" id="KW-0472">Membrane</keyword>
<feature type="compositionally biased region" description="Polar residues" evidence="1">
    <location>
        <begin position="355"/>
        <end position="369"/>
    </location>
</feature>
<feature type="region of interest" description="Disordered" evidence="1">
    <location>
        <begin position="103"/>
        <end position="126"/>
    </location>
</feature>
<dbReference type="RefSeq" id="XP_047739842.1">
    <property type="nucleotide sequence ID" value="XM_047883886.1"/>
</dbReference>
<dbReference type="Proteomes" id="UP000694843">
    <property type="component" value="Unplaced"/>
</dbReference>
<name>A0A979FTY8_HYAAZ</name>
<feature type="compositionally biased region" description="Basic and acidic residues" evidence="1">
    <location>
        <begin position="415"/>
        <end position="429"/>
    </location>
</feature>
<gene>
    <name evidence="5" type="primary">LOC108672278</name>
</gene>
<evidence type="ECO:0000256" key="1">
    <source>
        <dbReference type="SAM" id="MobiDB-lite"/>
    </source>
</evidence>
<dbReference type="AlphaFoldDB" id="A0A979FTY8"/>
<keyword evidence="2" id="KW-1133">Transmembrane helix</keyword>
<reference evidence="5" key="1">
    <citation type="submission" date="2025-08" db="UniProtKB">
        <authorList>
            <consortium name="RefSeq"/>
        </authorList>
    </citation>
    <scope>IDENTIFICATION</scope>
    <source>
        <tissue evidence="5">Whole organism</tissue>
    </source>
</reference>
<feature type="region of interest" description="Disordered" evidence="1">
    <location>
        <begin position="37"/>
        <end position="61"/>
    </location>
</feature>
<sequence length="593" mass="63580">MWTLLIVTWLTALSSSVKSLSVNEGFLTSTIIPKDDDGLDQLTTAEDVGPDKNPKELHSNSSVNILTNPALTGNLASTSSSANNYGTDDVAVLLEGLPGVDVRVSSTTPERSNHNQTPNKERKEKTDLTNFVPDSPILNEVGVFSKTLVALLSSLNLVEPALPPPVFEPAQSKQNVFKGITIPTDAVGHPGTAFPPPIIEQAQSKQNVKGITIPTVTAGQPVTITKGITIPTVTVGQPVTITKGGSVSFAEGLAAFLALLAAIGAGIAALIAFVIKPLQIANQILAIIAIALFIAYFIEDKHYIPKGYFKEEEYEDYDSYNLDGIYLNTAHTSGYGSSYSEPYKQASEGYPQANKGYSKSDNKNVMSNKEYSDAHKRNSSPHKGSSKSNKRYSAPDKGYSKGYQRHVTSTLFHSSTEKTFRRATNEDAPHTLPAPAAPVLRQEIEQQADHDPSMKISTHFYSGSVPDDAEVNPYAAVNPFGSTAQSRQGASGMNAGASSHVTGEIPGKVVDTTVASTSTSEGTETTKMVAEKTVKNFVDDTWNPNITFRPRALQVDPVYNLGRPRSDLPLPALLGVAGRVTRAVSKFSALYDH</sequence>
<evidence type="ECO:0000256" key="3">
    <source>
        <dbReference type="SAM" id="SignalP"/>
    </source>
</evidence>
<protein>
    <submittedName>
        <fullName evidence="5">Uncharacterized protein LOC108672278</fullName>
    </submittedName>
</protein>
<accession>A0A979FTY8</accession>
<keyword evidence="4" id="KW-1185">Reference proteome</keyword>
<evidence type="ECO:0000256" key="2">
    <source>
        <dbReference type="SAM" id="Phobius"/>
    </source>
</evidence>
<feature type="transmembrane region" description="Helical" evidence="2">
    <location>
        <begin position="280"/>
        <end position="298"/>
    </location>
</feature>
<feature type="region of interest" description="Disordered" evidence="1">
    <location>
        <begin position="345"/>
        <end position="433"/>
    </location>
</feature>
<evidence type="ECO:0000313" key="4">
    <source>
        <dbReference type="Proteomes" id="UP000694843"/>
    </source>
</evidence>
<dbReference type="KEGG" id="hazt:108672278"/>
<keyword evidence="3" id="KW-0732">Signal</keyword>
<keyword evidence="2" id="KW-0812">Transmembrane</keyword>
<proteinExistence type="predicted"/>
<feature type="signal peptide" evidence="3">
    <location>
        <begin position="1"/>
        <end position="19"/>
    </location>
</feature>
<feature type="chain" id="PRO_5036709663" evidence="3">
    <location>
        <begin position="20"/>
        <end position="593"/>
    </location>
</feature>
<feature type="compositionally biased region" description="Basic residues" evidence="1">
    <location>
        <begin position="377"/>
        <end position="390"/>
    </location>
</feature>
<feature type="transmembrane region" description="Helical" evidence="2">
    <location>
        <begin position="253"/>
        <end position="273"/>
    </location>
</feature>
<feature type="compositionally biased region" description="Polar residues" evidence="1">
    <location>
        <begin position="104"/>
        <end position="118"/>
    </location>
</feature>
<feature type="compositionally biased region" description="Basic and acidic residues" evidence="1">
    <location>
        <begin position="49"/>
        <end position="58"/>
    </location>
</feature>
<dbReference type="GeneID" id="108672278"/>